<dbReference type="SUPFAM" id="SSF53784">
    <property type="entry name" value="Phosphofructokinase"/>
    <property type="match status" value="1"/>
</dbReference>
<sequence length="174" mass="18770">MYGVKKIDGIQGGYRGFYACNTVPLTPKSVNDIHERGGAILGTSRGGHDAIKIVGNIQDRGINQIYIIGGDGTQKGAAVTFEDCSLIPESPVYLEGKGQELIADSIRSLGHEDASGNKLLLDVGLWLSQKIKILRAVRGAMAGYTGFTVGIVNGRHTYLPFYRVTEKTKQGHHN</sequence>
<comment type="caution">
    <text evidence="8">The sequence shown here is derived from an EMBL/GenBank/DDBJ whole genome shotgun (WGS) entry which is preliminary data.</text>
</comment>
<dbReference type="GO" id="GO:0006002">
    <property type="term" value="P:fructose 6-phosphate metabolic process"/>
    <property type="evidence" value="ECO:0007669"/>
    <property type="project" value="InterPro"/>
</dbReference>
<proteinExistence type="predicted"/>
<gene>
    <name evidence="8" type="ORF">OPV22_019152</name>
</gene>
<dbReference type="AlphaFoldDB" id="A0AAV8R1W4"/>
<accession>A0AAV8R1W4</accession>
<evidence type="ECO:0000256" key="6">
    <source>
        <dbReference type="ARBA" id="ARBA00022842"/>
    </source>
</evidence>
<keyword evidence="2" id="KW-0021">Allosteric enzyme</keyword>
<evidence type="ECO:0000313" key="8">
    <source>
        <dbReference type="EMBL" id="KAJ8486667.1"/>
    </source>
</evidence>
<evidence type="ECO:0000313" key="9">
    <source>
        <dbReference type="Proteomes" id="UP001222027"/>
    </source>
</evidence>
<dbReference type="InterPro" id="IPR035966">
    <property type="entry name" value="PKF_sf"/>
</dbReference>
<evidence type="ECO:0000259" key="7">
    <source>
        <dbReference type="Pfam" id="PF00365"/>
    </source>
</evidence>
<evidence type="ECO:0000256" key="2">
    <source>
        <dbReference type="ARBA" id="ARBA00022533"/>
    </source>
</evidence>
<keyword evidence="9" id="KW-1185">Reference proteome</keyword>
<dbReference type="InterPro" id="IPR050929">
    <property type="entry name" value="PFKA"/>
</dbReference>
<keyword evidence="3" id="KW-0808">Transferase</keyword>
<reference evidence="8 9" key="1">
    <citation type="submission" date="2022-12" db="EMBL/GenBank/DDBJ databases">
        <title>Chromosome-scale assembly of the Ensete ventricosum genome.</title>
        <authorList>
            <person name="Dussert Y."/>
            <person name="Stocks J."/>
            <person name="Wendawek A."/>
            <person name="Woldeyes F."/>
            <person name="Nichols R.A."/>
            <person name="Borrell J.S."/>
        </authorList>
    </citation>
    <scope>NUCLEOTIDE SEQUENCE [LARGE SCALE GENOMIC DNA]</scope>
    <source>
        <strain evidence="9">cv. Maze</strain>
        <tissue evidence="8">Seeds</tissue>
    </source>
</reference>
<name>A0AAV8R1W4_ENSVE</name>
<evidence type="ECO:0000256" key="1">
    <source>
        <dbReference type="ARBA" id="ARBA00001946"/>
    </source>
</evidence>
<organism evidence="8 9">
    <name type="scientific">Ensete ventricosum</name>
    <name type="common">Abyssinian banana</name>
    <name type="synonym">Musa ensete</name>
    <dbReference type="NCBI Taxonomy" id="4639"/>
    <lineage>
        <taxon>Eukaryota</taxon>
        <taxon>Viridiplantae</taxon>
        <taxon>Streptophyta</taxon>
        <taxon>Embryophyta</taxon>
        <taxon>Tracheophyta</taxon>
        <taxon>Spermatophyta</taxon>
        <taxon>Magnoliopsida</taxon>
        <taxon>Liliopsida</taxon>
        <taxon>Zingiberales</taxon>
        <taxon>Musaceae</taxon>
        <taxon>Ensete</taxon>
    </lineage>
</organism>
<keyword evidence="6" id="KW-0460">Magnesium</keyword>
<evidence type="ECO:0000256" key="5">
    <source>
        <dbReference type="ARBA" id="ARBA00022777"/>
    </source>
</evidence>
<dbReference type="PANTHER" id="PTHR45770">
    <property type="entry name" value="ATP-DEPENDENT 6-PHOSPHOFRUCTOKINASE 1"/>
    <property type="match status" value="1"/>
</dbReference>
<protein>
    <recommendedName>
        <fullName evidence="7">Phosphofructokinase domain-containing protein</fullName>
    </recommendedName>
</protein>
<dbReference type="Pfam" id="PF00365">
    <property type="entry name" value="PFK"/>
    <property type="match status" value="1"/>
</dbReference>
<comment type="cofactor">
    <cofactor evidence="1">
        <name>Mg(2+)</name>
        <dbReference type="ChEBI" id="CHEBI:18420"/>
    </cofactor>
</comment>
<dbReference type="Gene3D" id="3.40.50.450">
    <property type="match status" value="1"/>
</dbReference>
<feature type="domain" description="Phosphofructokinase" evidence="7">
    <location>
        <begin position="7"/>
        <end position="81"/>
    </location>
</feature>
<dbReference type="InterPro" id="IPR022953">
    <property type="entry name" value="ATP_PFK"/>
</dbReference>
<dbReference type="PRINTS" id="PR00476">
    <property type="entry name" value="PHFRCTKINASE"/>
</dbReference>
<dbReference type="InterPro" id="IPR000023">
    <property type="entry name" value="Phosphofructokinase_dom"/>
</dbReference>
<dbReference type="EMBL" id="JAQQAF010000005">
    <property type="protein sequence ID" value="KAJ8486667.1"/>
    <property type="molecule type" value="Genomic_DNA"/>
</dbReference>
<keyword evidence="4" id="KW-0479">Metal-binding</keyword>
<dbReference type="Proteomes" id="UP001222027">
    <property type="component" value="Unassembled WGS sequence"/>
</dbReference>
<evidence type="ECO:0000256" key="3">
    <source>
        <dbReference type="ARBA" id="ARBA00022679"/>
    </source>
</evidence>
<evidence type="ECO:0000256" key="4">
    <source>
        <dbReference type="ARBA" id="ARBA00022723"/>
    </source>
</evidence>
<dbReference type="GO" id="GO:0003872">
    <property type="term" value="F:6-phosphofructokinase activity"/>
    <property type="evidence" value="ECO:0007669"/>
    <property type="project" value="InterPro"/>
</dbReference>
<keyword evidence="5" id="KW-0418">Kinase</keyword>
<dbReference type="GO" id="GO:0046872">
    <property type="term" value="F:metal ion binding"/>
    <property type="evidence" value="ECO:0007669"/>
    <property type="project" value="UniProtKB-KW"/>
</dbReference>